<feature type="compositionally biased region" description="Basic and acidic residues" evidence="1">
    <location>
        <begin position="856"/>
        <end position="886"/>
    </location>
</feature>
<feature type="compositionally biased region" description="Low complexity" evidence="1">
    <location>
        <begin position="410"/>
        <end position="428"/>
    </location>
</feature>
<feature type="region of interest" description="Disordered" evidence="1">
    <location>
        <begin position="131"/>
        <end position="153"/>
    </location>
</feature>
<feature type="compositionally biased region" description="Basic and acidic residues" evidence="1">
    <location>
        <begin position="29"/>
        <end position="41"/>
    </location>
</feature>
<feature type="compositionally biased region" description="Low complexity" evidence="1">
    <location>
        <begin position="487"/>
        <end position="498"/>
    </location>
</feature>
<dbReference type="PANTHER" id="PTHR44917:SF1">
    <property type="entry name" value="PROTEIN HIGH CHLOROPHYLL FLUORESCENT 107"/>
    <property type="match status" value="1"/>
</dbReference>
<feature type="compositionally biased region" description="Polar residues" evidence="1">
    <location>
        <begin position="617"/>
        <end position="630"/>
    </location>
</feature>
<feature type="region of interest" description="Disordered" evidence="1">
    <location>
        <begin position="196"/>
        <end position="237"/>
    </location>
</feature>
<feature type="compositionally biased region" description="Gly residues" evidence="1">
    <location>
        <begin position="312"/>
        <end position="322"/>
    </location>
</feature>
<dbReference type="SUPFAM" id="SSF48452">
    <property type="entry name" value="TPR-like"/>
    <property type="match status" value="2"/>
</dbReference>
<name>A0A7S3V8G8_9STRA</name>
<dbReference type="GO" id="GO:0006397">
    <property type="term" value="P:mRNA processing"/>
    <property type="evidence" value="ECO:0007669"/>
    <property type="project" value="InterPro"/>
</dbReference>
<dbReference type="PANTHER" id="PTHR44917">
    <property type="entry name" value="PROTEIN HIGH CHLOROPHYLL FLUORESCENT 107"/>
    <property type="match status" value="1"/>
</dbReference>
<reference evidence="2" key="1">
    <citation type="submission" date="2021-01" db="EMBL/GenBank/DDBJ databases">
        <authorList>
            <person name="Corre E."/>
            <person name="Pelletier E."/>
            <person name="Niang G."/>
            <person name="Scheremetjew M."/>
            <person name="Finn R."/>
            <person name="Kale V."/>
            <person name="Holt S."/>
            <person name="Cochrane G."/>
            <person name="Meng A."/>
            <person name="Brown T."/>
            <person name="Cohen L."/>
        </authorList>
    </citation>
    <scope>NUCLEOTIDE SEQUENCE</scope>
    <source>
        <strain evidence="2">MM31A-1</strain>
    </source>
</reference>
<feature type="compositionally biased region" description="Low complexity" evidence="1">
    <location>
        <begin position="132"/>
        <end position="143"/>
    </location>
</feature>
<feature type="compositionally biased region" description="Acidic residues" evidence="1">
    <location>
        <begin position="14"/>
        <end position="28"/>
    </location>
</feature>
<feature type="compositionally biased region" description="Basic and acidic residues" evidence="1">
    <location>
        <begin position="808"/>
        <end position="818"/>
    </location>
</feature>
<accession>A0A7S3V8G8</accession>
<feature type="region of interest" description="Disordered" evidence="1">
    <location>
        <begin position="775"/>
        <end position="915"/>
    </location>
</feature>
<feature type="compositionally biased region" description="Low complexity" evidence="1">
    <location>
        <begin position="655"/>
        <end position="693"/>
    </location>
</feature>
<feature type="compositionally biased region" description="Polar residues" evidence="1">
    <location>
        <begin position="588"/>
        <end position="597"/>
    </location>
</feature>
<feature type="compositionally biased region" description="Low complexity" evidence="1">
    <location>
        <begin position="355"/>
        <end position="375"/>
    </location>
</feature>
<dbReference type="Gene3D" id="1.25.40.10">
    <property type="entry name" value="Tetratricopeptide repeat domain"/>
    <property type="match status" value="2"/>
</dbReference>
<feature type="region of interest" description="Disordered" evidence="1">
    <location>
        <begin position="475"/>
        <end position="509"/>
    </location>
</feature>
<feature type="compositionally biased region" description="Basic and acidic residues" evidence="1">
    <location>
        <begin position="325"/>
        <end position="336"/>
    </location>
</feature>
<feature type="compositionally biased region" description="Polar residues" evidence="1">
    <location>
        <begin position="429"/>
        <end position="438"/>
    </location>
</feature>
<evidence type="ECO:0000313" key="2">
    <source>
        <dbReference type="EMBL" id="CAE0463547.1"/>
    </source>
</evidence>
<gene>
    <name evidence="2" type="ORF">CDEB00056_LOCUS8388</name>
</gene>
<feature type="compositionally biased region" description="Polar residues" evidence="1">
    <location>
        <begin position="730"/>
        <end position="746"/>
    </location>
</feature>
<dbReference type="EMBL" id="HBIO01010818">
    <property type="protein sequence ID" value="CAE0463547.1"/>
    <property type="molecule type" value="Transcribed_RNA"/>
</dbReference>
<dbReference type="InterPro" id="IPR011990">
    <property type="entry name" value="TPR-like_helical_dom_sf"/>
</dbReference>
<feature type="region of interest" description="Disordered" evidence="1">
    <location>
        <begin position="585"/>
        <end position="762"/>
    </location>
</feature>
<dbReference type="GO" id="GO:0003729">
    <property type="term" value="F:mRNA binding"/>
    <property type="evidence" value="ECO:0007669"/>
    <property type="project" value="InterPro"/>
</dbReference>
<feature type="compositionally biased region" description="Gly residues" evidence="1">
    <location>
        <begin position="217"/>
        <end position="231"/>
    </location>
</feature>
<proteinExistence type="predicted"/>
<dbReference type="InterPro" id="IPR044624">
    <property type="entry name" value="Mbb1-like"/>
</dbReference>
<organism evidence="2">
    <name type="scientific">Chaetoceros debilis</name>
    <dbReference type="NCBI Taxonomy" id="122233"/>
    <lineage>
        <taxon>Eukaryota</taxon>
        <taxon>Sar</taxon>
        <taxon>Stramenopiles</taxon>
        <taxon>Ochrophyta</taxon>
        <taxon>Bacillariophyta</taxon>
        <taxon>Coscinodiscophyceae</taxon>
        <taxon>Chaetocerotophycidae</taxon>
        <taxon>Chaetocerotales</taxon>
        <taxon>Chaetocerotaceae</taxon>
        <taxon>Chaetoceros</taxon>
    </lineage>
</organism>
<feature type="compositionally biased region" description="Polar residues" evidence="1">
    <location>
        <begin position="775"/>
        <end position="801"/>
    </location>
</feature>
<feature type="compositionally biased region" description="Acidic residues" evidence="1">
    <location>
        <begin position="199"/>
        <end position="216"/>
    </location>
</feature>
<protein>
    <submittedName>
        <fullName evidence="2">Uncharacterized protein</fullName>
    </submittedName>
</protein>
<feature type="region of interest" description="Disordered" evidence="1">
    <location>
        <begin position="306"/>
        <end position="438"/>
    </location>
</feature>
<feature type="compositionally biased region" description="Polar residues" evidence="1">
    <location>
        <begin position="393"/>
        <end position="403"/>
    </location>
</feature>
<feature type="compositionally biased region" description="Basic and acidic residues" evidence="1">
    <location>
        <begin position="827"/>
        <end position="840"/>
    </location>
</feature>
<evidence type="ECO:0000256" key="1">
    <source>
        <dbReference type="SAM" id="MobiDB-lite"/>
    </source>
</evidence>
<feature type="region of interest" description="Disordered" evidence="1">
    <location>
        <begin position="1"/>
        <end position="59"/>
    </location>
</feature>
<sequence length="1636" mass="182082">MNLRRYNHNHNNLDVDDDDDDDDEEDEEMVRISEISKHQKQVEAQAQQNHDHNHNQQHKLHANAAPFTSPQALAVTALYPPNAHGHHPSRKTPGANMHRSAFEKRANAGAGLPVSFNTPTPSMPPRHIKTLNGNDGNNGPNSGAMASSRGRDGRDVAVYTPSVVALFKNKDLNTPGTKRDAFSPQTMQLTSNIDQLLNDYDDDGDDNGDDEKEEDGGAGTGIGGSGEGGGANSSLVSIISSPNSRATASVGSYSEKETAGFSLIHENVSFGGESYESTTNNNAALTCTGSGNGNAHTEDWFNSFTLDTSAGNGSGSGSGVGSSSGEHERSGEELFRPKQLASFQNQNKRIGSDVSTRSSNSSGSTSASAAATTSAPRKGGGAKGKGNAKARSLNFNANTSSPKLQHPRVTKTSVTAKATATNSNNSNTFSSILSPNRLSQPSSLKQTMAKGMNGGGQDPATIHRNQSTGNIYGTIPGQGSFGSNRSNGYQPQQQQYQGHGNGNGMQASLQNPYQQQPVVDNSGGLNYGFHSTGQVSPFFGHPTVSPVNFHIHSPSPQTIPSYADGGGMVHPHSYVNASPIGVPYEQTPPLTSNSSWPDQVYGNRGQGGSDWGPAPVSMNQMNHQPTVNNNRWDKPHSQYQHQHQHQHPQQHQHGRVQQQGQQQLMHQRPQQMQHLQQNRQNHQMQHQQQQQQQHHLHQHQHMQHNQQQMHQQHMHQDYNSRYDPSPPPYQNSHQQYSGQSWGNMEYNNGNGGKQNGKNRGNPHINMDTHNMNMNVNGNTSYHLSQKNTNLQKGSASSSQIKKPSHLHTHTDNSLELRGKSQHIATKGSRDIAEHHSHPKEGAFNNNGSIKAHHRERLSTKESKTKAPKQEKVLSDSSMKRMNKENQDESNGESTSKMTRGKKGNRKGNVEETMELTSEEKAAELKRGELVETPQVRSILKDFYRKFRSKEKESLEIAADFAESCIQDDKFPKNVHWRIVLELADLAKRANNFTRARDMYHRVCTLQPFASQGWLERSKLEEECGKLLSCSEILNEGLTYCPYNENLRTRAIKHEERMAYEFKTGDLQRARELLAPLKHNSIDKVWRTVLEGALMEARAGREVVARRVLKYLMKWVSWYGPLYLEAFRLERDCDRPIQALEVVERGLKEIPRYGPLWFGAFRICEGLDIANQDLHLPRTLGMIDRAIKSISRELTWKVQMEAAQAQERAAHIAIAKNPSISLNEMLEATRTHFAKTIFSCPENLCWKVWLAAGRMELSAGRFNEARRLFLKSYSVVPTKGRPSVLLECVRLEEFVGNMKLAKAILCKTRSEAKADWKVWLQSVSLEVRSGNRQLAIKLAQKGLMEHSGTGRLWATLVQLREPDGAEQQMKALKKALRAVPKSGEVWCEAARMHLNPFSPCFNLETASNHLEFATKFTPQYGDSFLETLRQVMIQSIIESFTPIHVENMKSAMDACSEKQMVEVVATSIREAAITVEDAAIDIDAIIENLDSRDLELRCSNADPNYGKLWFHSRLRPSDTARTVLKRAKQVIWNDLGHYTHIYVAAAMRLEAANHITNCIGEDDKLESSTLILPQLIDLMNINGKGIDIKLLEGISKADFVTGFVDVNHEVDLQTLSLFDRRKILFGSDLLLTWKPLN</sequence>
<feature type="compositionally biased region" description="Basic residues" evidence="1">
    <location>
        <begin position="642"/>
        <end position="654"/>
    </location>
</feature>